<comment type="caution">
    <text evidence="2">The sequence shown here is derived from an EMBL/GenBank/DDBJ whole genome shotgun (WGS) entry which is preliminary data.</text>
</comment>
<sequence>MLPKFLLVVAALFSSTTSLPPPPLAIALAPNTSPGVPPHSQSLKILIRFLDVPRAWGWLQYSKFDFSPSPEQDAFNPTRRRLRDVLSLHFAFPKATGRVSTRRQSAKFDFWPSAEQVASIRRVKCWRGTPMGGSVFRDRVAASSSIFRVPRLSPLQRVKNLQIRDFAFRRARRRVQIPQRRVNFPFDQPSHTLTRLAAFKSVIAQSLLFANPTPFQIPQLSAPKTCKPHYQYNLKFSLINAGAEAKPIYSLYYDTILALHLAKNRDGVRGQFVTDECLDQEITQVSPLVLVPFGIACLPEAQKEEICPTRQRTQSLEGTCQRCYNSRSFPVQSAGLRKEKQSTVFQSWIKQFDSPDAGRDVARWKRRWILQREDTR</sequence>
<evidence type="ECO:0000256" key="1">
    <source>
        <dbReference type="SAM" id="SignalP"/>
    </source>
</evidence>
<feature type="chain" id="PRO_5043743379" evidence="1">
    <location>
        <begin position="19"/>
        <end position="376"/>
    </location>
</feature>
<keyword evidence="1" id="KW-0732">Signal</keyword>
<name>A0AAW0ECY6_9AGAR</name>
<dbReference type="Proteomes" id="UP001362999">
    <property type="component" value="Unassembled WGS sequence"/>
</dbReference>
<proteinExistence type="predicted"/>
<evidence type="ECO:0000313" key="3">
    <source>
        <dbReference type="Proteomes" id="UP001362999"/>
    </source>
</evidence>
<dbReference type="AlphaFoldDB" id="A0AAW0ECY6"/>
<accession>A0AAW0ECY6</accession>
<evidence type="ECO:0000313" key="2">
    <source>
        <dbReference type="EMBL" id="KAK7062016.1"/>
    </source>
</evidence>
<dbReference type="EMBL" id="JAWWNJ010000002">
    <property type="protein sequence ID" value="KAK7062016.1"/>
    <property type="molecule type" value="Genomic_DNA"/>
</dbReference>
<organism evidence="2 3">
    <name type="scientific">Favolaschia claudopus</name>
    <dbReference type="NCBI Taxonomy" id="2862362"/>
    <lineage>
        <taxon>Eukaryota</taxon>
        <taxon>Fungi</taxon>
        <taxon>Dikarya</taxon>
        <taxon>Basidiomycota</taxon>
        <taxon>Agaricomycotina</taxon>
        <taxon>Agaricomycetes</taxon>
        <taxon>Agaricomycetidae</taxon>
        <taxon>Agaricales</taxon>
        <taxon>Marasmiineae</taxon>
        <taxon>Mycenaceae</taxon>
        <taxon>Favolaschia</taxon>
    </lineage>
</organism>
<gene>
    <name evidence="2" type="ORF">R3P38DRAFT_3340801</name>
</gene>
<keyword evidence="3" id="KW-1185">Reference proteome</keyword>
<reference evidence="2 3" key="1">
    <citation type="journal article" date="2024" name="J Genomics">
        <title>Draft genome sequencing and assembly of Favolaschia claudopus CIRM-BRFM 2984 isolated from oak limbs.</title>
        <authorList>
            <person name="Navarro D."/>
            <person name="Drula E."/>
            <person name="Chaduli D."/>
            <person name="Cazenave R."/>
            <person name="Ahrendt S."/>
            <person name="Wang J."/>
            <person name="Lipzen A."/>
            <person name="Daum C."/>
            <person name="Barry K."/>
            <person name="Grigoriev I.V."/>
            <person name="Favel A."/>
            <person name="Rosso M.N."/>
            <person name="Martin F."/>
        </authorList>
    </citation>
    <scope>NUCLEOTIDE SEQUENCE [LARGE SCALE GENOMIC DNA]</scope>
    <source>
        <strain evidence="2 3">CIRM-BRFM 2984</strain>
    </source>
</reference>
<feature type="signal peptide" evidence="1">
    <location>
        <begin position="1"/>
        <end position="18"/>
    </location>
</feature>
<protein>
    <submittedName>
        <fullName evidence="2">Uncharacterized protein</fullName>
    </submittedName>
</protein>